<dbReference type="GO" id="GO:0047429">
    <property type="term" value="F:nucleoside triphosphate diphosphatase activity"/>
    <property type="evidence" value="ECO:0007669"/>
    <property type="project" value="UniProtKB-EC"/>
</dbReference>
<comment type="subcellular location">
    <subcellularLocation>
        <location evidence="2">Cytoplasm</location>
    </subcellularLocation>
</comment>
<name>A0A1F5Z681_9BACT</name>
<evidence type="ECO:0000256" key="1">
    <source>
        <dbReference type="ARBA" id="ARBA00022801"/>
    </source>
</evidence>
<evidence type="ECO:0000313" key="4">
    <source>
        <dbReference type="Proteomes" id="UP000177354"/>
    </source>
</evidence>
<sequence length="207" mass="23106">MAKLILASSSLGREKLLSYLNVPFKIIPSQLDEDKIKGSTPLETIRLRARLKGEDVAGIILNSPQISPRNPDRYLIISADSGAIINENLIGKPDDKKEAVSILKMLSGRTHQFITAVYILKVDNSKSNYLKIIQDNYSTSQVTFRDLSDEDIKLYLSLTDYTRYAAGYRLIGSQTFITQILGSISNVIGLPLEVIIPVLKKEKLLRP</sequence>
<protein>
    <recommendedName>
        <fullName evidence="2">Nucleoside triphosphate pyrophosphatase</fullName>
        <ecNumber evidence="2">3.6.1.9</ecNumber>
    </recommendedName>
    <alternativeName>
        <fullName evidence="2">Nucleotide pyrophosphatase</fullName>
        <shortName evidence="2">Nucleotide PPase</shortName>
    </alternativeName>
</protein>
<accession>A0A1F5Z681</accession>
<keyword evidence="1 2" id="KW-0378">Hydrolase</keyword>
<dbReference type="Gene3D" id="3.90.950.10">
    <property type="match status" value="1"/>
</dbReference>
<dbReference type="PIRSF" id="PIRSF006305">
    <property type="entry name" value="Maf"/>
    <property type="match status" value="1"/>
</dbReference>
<feature type="active site" description="Proton acceptor" evidence="2">
    <location>
        <position position="80"/>
    </location>
</feature>
<dbReference type="SUPFAM" id="SSF52972">
    <property type="entry name" value="ITPase-like"/>
    <property type="match status" value="1"/>
</dbReference>
<comment type="function">
    <text evidence="2">Nucleoside triphosphate pyrophosphatase. May have a dual role in cell division arrest and in preventing the incorporation of modified nucleotides into cellular nucleic acids.</text>
</comment>
<dbReference type="PANTHER" id="PTHR43213:SF4">
    <property type="entry name" value="7-METHYL-GTP PYROPHOSPHATASE"/>
    <property type="match status" value="1"/>
</dbReference>
<dbReference type="InterPro" id="IPR029001">
    <property type="entry name" value="ITPase-like_fam"/>
</dbReference>
<comment type="cofactor">
    <cofactor evidence="2">
        <name>a divalent metal cation</name>
        <dbReference type="ChEBI" id="CHEBI:60240"/>
    </cofactor>
</comment>
<proteinExistence type="inferred from homology"/>
<gene>
    <name evidence="3" type="ORF">A2777_00160</name>
</gene>
<keyword evidence="2" id="KW-0546">Nucleotide metabolism</keyword>
<dbReference type="HAMAP" id="MF_00528">
    <property type="entry name" value="Maf"/>
    <property type="match status" value="1"/>
</dbReference>
<reference evidence="3 4" key="1">
    <citation type="journal article" date="2016" name="Nat. Commun.">
        <title>Thousands of microbial genomes shed light on interconnected biogeochemical processes in an aquifer system.</title>
        <authorList>
            <person name="Anantharaman K."/>
            <person name="Brown C.T."/>
            <person name="Hug L.A."/>
            <person name="Sharon I."/>
            <person name="Castelle C.J."/>
            <person name="Probst A.J."/>
            <person name="Thomas B.C."/>
            <person name="Singh A."/>
            <person name="Wilkins M.J."/>
            <person name="Karaoz U."/>
            <person name="Brodie E.L."/>
            <person name="Williams K.H."/>
            <person name="Hubbard S.S."/>
            <person name="Banfield J.F."/>
        </authorList>
    </citation>
    <scope>NUCLEOTIDE SEQUENCE [LARGE SCALE GENOMIC DNA]</scope>
</reference>
<dbReference type="EMBL" id="MFJF01000006">
    <property type="protein sequence ID" value="OGG07948.1"/>
    <property type="molecule type" value="Genomic_DNA"/>
</dbReference>
<dbReference type="EC" id="3.6.1.9" evidence="2"/>
<dbReference type="Proteomes" id="UP000177354">
    <property type="component" value="Unassembled WGS sequence"/>
</dbReference>
<comment type="catalytic activity">
    <reaction evidence="2">
        <text>a 2'-deoxyribonucleoside 5'-triphosphate + H2O = a 2'-deoxyribonucleoside 5'-phosphate + diphosphate + H(+)</text>
        <dbReference type="Rhea" id="RHEA:44644"/>
        <dbReference type="ChEBI" id="CHEBI:15377"/>
        <dbReference type="ChEBI" id="CHEBI:15378"/>
        <dbReference type="ChEBI" id="CHEBI:33019"/>
        <dbReference type="ChEBI" id="CHEBI:61560"/>
        <dbReference type="ChEBI" id="CHEBI:65317"/>
        <dbReference type="EC" id="3.6.1.9"/>
    </reaction>
</comment>
<evidence type="ECO:0000256" key="2">
    <source>
        <dbReference type="HAMAP-Rule" id="MF_00528"/>
    </source>
</evidence>
<dbReference type="GO" id="GO:0009117">
    <property type="term" value="P:nucleotide metabolic process"/>
    <property type="evidence" value="ECO:0007669"/>
    <property type="project" value="UniProtKB-KW"/>
</dbReference>
<comment type="similarity">
    <text evidence="2">Belongs to the Maf family.</text>
</comment>
<comment type="caution">
    <text evidence="3">The sequence shown here is derived from an EMBL/GenBank/DDBJ whole genome shotgun (WGS) entry which is preliminary data.</text>
</comment>
<comment type="catalytic activity">
    <reaction evidence="2">
        <text>a ribonucleoside 5'-triphosphate + H2O = a ribonucleoside 5'-phosphate + diphosphate + H(+)</text>
        <dbReference type="Rhea" id="RHEA:23996"/>
        <dbReference type="ChEBI" id="CHEBI:15377"/>
        <dbReference type="ChEBI" id="CHEBI:15378"/>
        <dbReference type="ChEBI" id="CHEBI:33019"/>
        <dbReference type="ChEBI" id="CHEBI:58043"/>
        <dbReference type="ChEBI" id="CHEBI:61557"/>
        <dbReference type="EC" id="3.6.1.9"/>
    </reaction>
</comment>
<keyword evidence="2" id="KW-0963">Cytoplasm</keyword>
<dbReference type="AlphaFoldDB" id="A0A1F5Z681"/>
<organism evidence="3 4">
    <name type="scientific">Candidatus Gottesmanbacteria bacterium RIFCSPHIGHO2_01_FULL_40_15</name>
    <dbReference type="NCBI Taxonomy" id="1798376"/>
    <lineage>
        <taxon>Bacteria</taxon>
        <taxon>Candidatus Gottesmaniibacteriota</taxon>
    </lineage>
</organism>
<evidence type="ECO:0000313" key="3">
    <source>
        <dbReference type="EMBL" id="OGG07948.1"/>
    </source>
</evidence>
<dbReference type="PANTHER" id="PTHR43213">
    <property type="entry name" value="BIFUNCTIONAL DTTP/UTP PYROPHOSPHATASE/METHYLTRANSFERASE PROTEIN-RELATED"/>
    <property type="match status" value="1"/>
</dbReference>
<comment type="caution">
    <text evidence="2">Lacks conserved residue(s) required for the propagation of feature annotation.</text>
</comment>
<dbReference type="Pfam" id="PF02545">
    <property type="entry name" value="Maf"/>
    <property type="match status" value="1"/>
</dbReference>
<dbReference type="GO" id="GO:0005737">
    <property type="term" value="C:cytoplasm"/>
    <property type="evidence" value="ECO:0007669"/>
    <property type="project" value="UniProtKB-SubCell"/>
</dbReference>
<dbReference type="InterPro" id="IPR003697">
    <property type="entry name" value="Maf-like"/>
</dbReference>